<sequence>MSEATEQEQVVPRPRPDAVPFDVPQAKLPALWQSRPRMNSHLIVEHLEEILENDSALRVTCFTCENQTVHYSSSLRRTMSEATEQEQVVPRPRPDAVPLSVLIEFICQKIYTDLMRLVDL</sequence>
<name>A0A8T1M2N3_CLOSI</name>
<dbReference type="EMBL" id="NIRI02000056">
    <property type="protein sequence ID" value="KAG5443085.1"/>
    <property type="molecule type" value="Genomic_DNA"/>
</dbReference>
<evidence type="ECO:0000313" key="3">
    <source>
        <dbReference type="Proteomes" id="UP000286415"/>
    </source>
</evidence>
<accession>A0A8T1M2N3</accession>
<dbReference type="Proteomes" id="UP000286415">
    <property type="component" value="Unassembled WGS sequence"/>
</dbReference>
<proteinExistence type="predicted"/>
<reference evidence="2 3" key="1">
    <citation type="journal article" date="2018" name="Biotechnol. Adv.">
        <title>Improved genomic resources and new bioinformatic workflow for the carcinogenic parasite Clonorchis sinensis: Biotechnological implications.</title>
        <authorList>
            <person name="Wang D."/>
            <person name="Korhonen P.K."/>
            <person name="Gasser R.B."/>
            <person name="Young N.D."/>
        </authorList>
    </citation>
    <scope>NUCLEOTIDE SEQUENCE [LARGE SCALE GENOMIC DNA]</scope>
    <source>
        <strain evidence="2">Cs-k2</strain>
    </source>
</reference>
<reference evidence="2 3" key="2">
    <citation type="journal article" date="2021" name="Genomics">
        <title>High-quality reference genome for Clonorchis sinensis.</title>
        <authorList>
            <person name="Young N.D."/>
            <person name="Stroehlein A.J."/>
            <person name="Kinkar L."/>
            <person name="Wang T."/>
            <person name="Sohn W.M."/>
            <person name="Chang B.C.H."/>
            <person name="Kaur P."/>
            <person name="Weisz D."/>
            <person name="Dudchenko O."/>
            <person name="Aiden E.L."/>
            <person name="Korhonen P.K."/>
            <person name="Gasser R.B."/>
        </authorList>
    </citation>
    <scope>NUCLEOTIDE SEQUENCE [LARGE SCALE GENOMIC DNA]</scope>
    <source>
        <strain evidence="2">Cs-k2</strain>
    </source>
</reference>
<dbReference type="OrthoDB" id="205099at2759"/>
<evidence type="ECO:0000313" key="2">
    <source>
        <dbReference type="EMBL" id="KAG5443085.1"/>
    </source>
</evidence>
<evidence type="ECO:0000256" key="1">
    <source>
        <dbReference type="SAM" id="MobiDB-lite"/>
    </source>
</evidence>
<gene>
    <name evidence="2" type="ORF">CSKR_113845</name>
</gene>
<keyword evidence="3" id="KW-1185">Reference proteome</keyword>
<comment type="caution">
    <text evidence="2">The sequence shown here is derived from an EMBL/GenBank/DDBJ whole genome shotgun (WGS) entry which is preliminary data.</text>
</comment>
<protein>
    <submittedName>
        <fullName evidence="2">Uncharacterized protein</fullName>
    </submittedName>
</protein>
<dbReference type="AlphaFoldDB" id="A0A8T1M2N3"/>
<organism evidence="2 3">
    <name type="scientific">Clonorchis sinensis</name>
    <name type="common">Chinese liver fluke</name>
    <dbReference type="NCBI Taxonomy" id="79923"/>
    <lineage>
        <taxon>Eukaryota</taxon>
        <taxon>Metazoa</taxon>
        <taxon>Spiralia</taxon>
        <taxon>Lophotrochozoa</taxon>
        <taxon>Platyhelminthes</taxon>
        <taxon>Trematoda</taxon>
        <taxon>Digenea</taxon>
        <taxon>Opisthorchiida</taxon>
        <taxon>Opisthorchiata</taxon>
        <taxon>Opisthorchiidae</taxon>
        <taxon>Clonorchis</taxon>
    </lineage>
</organism>
<feature type="region of interest" description="Disordered" evidence="1">
    <location>
        <begin position="1"/>
        <end position="22"/>
    </location>
</feature>